<dbReference type="CDD" id="cd03443">
    <property type="entry name" value="PaaI_thioesterase"/>
    <property type="match status" value="1"/>
</dbReference>
<evidence type="ECO:0000256" key="2">
    <source>
        <dbReference type="ARBA" id="ARBA00022801"/>
    </source>
</evidence>
<organism evidence="4 5">
    <name type="scientific">Williamsia limnetica</name>
    <dbReference type="NCBI Taxonomy" id="882452"/>
    <lineage>
        <taxon>Bacteria</taxon>
        <taxon>Bacillati</taxon>
        <taxon>Actinomycetota</taxon>
        <taxon>Actinomycetes</taxon>
        <taxon>Mycobacteriales</taxon>
        <taxon>Nocardiaceae</taxon>
        <taxon>Williamsia</taxon>
    </lineage>
</organism>
<evidence type="ECO:0000256" key="1">
    <source>
        <dbReference type="ARBA" id="ARBA00008324"/>
    </source>
</evidence>
<dbReference type="AlphaFoldDB" id="A0A318RG64"/>
<keyword evidence="5" id="KW-1185">Reference proteome</keyword>
<evidence type="ECO:0000313" key="4">
    <source>
        <dbReference type="EMBL" id="PYE12102.1"/>
    </source>
</evidence>
<dbReference type="GO" id="GO:0061522">
    <property type="term" value="F:1,4-dihydroxy-2-naphthoyl-CoA thioesterase activity"/>
    <property type="evidence" value="ECO:0007669"/>
    <property type="project" value="TreeGrafter"/>
</dbReference>
<dbReference type="SUPFAM" id="SSF54637">
    <property type="entry name" value="Thioesterase/thiol ester dehydrase-isomerase"/>
    <property type="match status" value="1"/>
</dbReference>
<feature type="domain" description="Thioesterase" evidence="3">
    <location>
        <begin position="47"/>
        <end position="123"/>
    </location>
</feature>
<dbReference type="InterPro" id="IPR003736">
    <property type="entry name" value="PAAI_dom"/>
</dbReference>
<dbReference type="PANTHER" id="PTHR43240">
    <property type="entry name" value="1,4-DIHYDROXY-2-NAPHTHOYL-COA THIOESTERASE 1"/>
    <property type="match status" value="1"/>
</dbReference>
<accession>A0A318RG64</accession>
<dbReference type="EMBL" id="QJSP01000025">
    <property type="protein sequence ID" value="PYE12102.1"/>
    <property type="molecule type" value="Genomic_DNA"/>
</dbReference>
<dbReference type="PANTHER" id="PTHR43240:SF5">
    <property type="entry name" value="1,4-DIHYDROXY-2-NAPHTHOYL-COA THIOESTERASE 1"/>
    <property type="match status" value="1"/>
</dbReference>
<gene>
    <name evidence="4" type="ORF">DFR67_12523</name>
</gene>
<dbReference type="NCBIfam" id="TIGR00369">
    <property type="entry name" value="unchar_dom_1"/>
    <property type="match status" value="1"/>
</dbReference>
<name>A0A318RG64_WILLI</name>
<dbReference type="GO" id="GO:0005829">
    <property type="term" value="C:cytosol"/>
    <property type="evidence" value="ECO:0007669"/>
    <property type="project" value="TreeGrafter"/>
</dbReference>
<evidence type="ECO:0000313" key="5">
    <source>
        <dbReference type="Proteomes" id="UP000247591"/>
    </source>
</evidence>
<sequence>MMADTPSIALTDMSAFLQVTGFVIEEQSGTRVSGYVDLGADHLTPWGVVHGGVYTTIVESAGSIGASAAVLDRGQFAVGLHNSTDFLRSSTGGTRARVLAEPIQQGRTQQLWLVTITDESRGKELARGQLRLQNVPLPDQ</sequence>
<keyword evidence="2" id="KW-0378">Hydrolase</keyword>
<comment type="caution">
    <text evidence="4">The sequence shown here is derived from an EMBL/GenBank/DDBJ whole genome shotgun (WGS) entry which is preliminary data.</text>
</comment>
<protein>
    <submittedName>
        <fullName evidence="4">Uncharacterized protein (TIGR00369 family)</fullName>
    </submittedName>
</protein>
<evidence type="ECO:0000259" key="3">
    <source>
        <dbReference type="Pfam" id="PF03061"/>
    </source>
</evidence>
<dbReference type="Gene3D" id="3.10.129.10">
    <property type="entry name" value="Hotdog Thioesterase"/>
    <property type="match status" value="1"/>
</dbReference>
<dbReference type="Pfam" id="PF03061">
    <property type="entry name" value="4HBT"/>
    <property type="match status" value="1"/>
</dbReference>
<dbReference type="InterPro" id="IPR029069">
    <property type="entry name" value="HotDog_dom_sf"/>
</dbReference>
<comment type="similarity">
    <text evidence="1">Belongs to the thioesterase PaaI family.</text>
</comment>
<proteinExistence type="inferred from homology"/>
<dbReference type="Proteomes" id="UP000247591">
    <property type="component" value="Unassembled WGS sequence"/>
</dbReference>
<reference evidence="4 5" key="1">
    <citation type="submission" date="2018-06" db="EMBL/GenBank/DDBJ databases">
        <title>Genomic Encyclopedia of Type Strains, Phase IV (KMG-IV): sequencing the most valuable type-strain genomes for metagenomic binning, comparative biology and taxonomic classification.</title>
        <authorList>
            <person name="Goeker M."/>
        </authorList>
    </citation>
    <scope>NUCLEOTIDE SEQUENCE [LARGE SCALE GENOMIC DNA]</scope>
    <source>
        <strain evidence="4 5">DSM 45521</strain>
    </source>
</reference>
<dbReference type="InterPro" id="IPR006683">
    <property type="entry name" value="Thioestr_dom"/>
</dbReference>